<keyword evidence="3 13" id="KW-0678">Repressor</keyword>
<dbReference type="GO" id="GO:0006281">
    <property type="term" value="P:DNA repair"/>
    <property type="evidence" value="ECO:0007669"/>
    <property type="project" value="UniProtKB-UniRule"/>
</dbReference>
<keyword evidence="6 13" id="KW-0378">Hydrolase</keyword>
<dbReference type="GO" id="GO:0009432">
    <property type="term" value="P:SOS response"/>
    <property type="evidence" value="ECO:0007669"/>
    <property type="project" value="UniProtKB-UniRule"/>
</dbReference>
<evidence type="ECO:0000256" key="8">
    <source>
        <dbReference type="ARBA" id="ARBA00023015"/>
    </source>
</evidence>
<keyword evidence="11 13" id="KW-0234">DNA repair</keyword>
<dbReference type="SUPFAM" id="SSF46785">
    <property type="entry name" value="Winged helix' DNA-binding domain"/>
    <property type="match status" value="1"/>
</dbReference>
<keyword evidence="8 13" id="KW-0805">Transcription regulation</keyword>
<dbReference type="SUPFAM" id="SSF51306">
    <property type="entry name" value="LexA/Signal peptidase"/>
    <property type="match status" value="1"/>
</dbReference>
<evidence type="ECO:0000313" key="17">
    <source>
        <dbReference type="EMBL" id="HIQ83156.1"/>
    </source>
</evidence>
<keyword evidence="9 13" id="KW-0238">DNA-binding</keyword>
<dbReference type="GO" id="GO:0003677">
    <property type="term" value="F:DNA binding"/>
    <property type="evidence" value="ECO:0007669"/>
    <property type="project" value="UniProtKB-UniRule"/>
</dbReference>
<keyword evidence="10 13" id="KW-0804">Transcription</keyword>
<evidence type="ECO:0000256" key="5">
    <source>
        <dbReference type="ARBA" id="ARBA00022763"/>
    </source>
</evidence>
<dbReference type="GO" id="GO:0006260">
    <property type="term" value="P:DNA replication"/>
    <property type="evidence" value="ECO:0007669"/>
    <property type="project" value="UniProtKB-UniRule"/>
</dbReference>
<dbReference type="InterPro" id="IPR036390">
    <property type="entry name" value="WH_DNA-bd_sf"/>
</dbReference>
<comment type="similarity">
    <text evidence="1 13 14">Belongs to the peptidase S24 family.</text>
</comment>
<evidence type="ECO:0000256" key="12">
    <source>
        <dbReference type="ARBA" id="ARBA00023236"/>
    </source>
</evidence>
<evidence type="ECO:0000256" key="4">
    <source>
        <dbReference type="ARBA" id="ARBA00022705"/>
    </source>
</evidence>
<proteinExistence type="inferred from homology"/>
<evidence type="ECO:0000256" key="3">
    <source>
        <dbReference type="ARBA" id="ARBA00022491"/>
    </source>
</evidence>
<comment type="caution">
    <text evidence="17">The sequence shown here is derived from an EMBL/GenBank/DDBJ whole genome shotgun (WGS) entry which is preliminary data.</text>
</comment>
<evidence type="ECO:0000313" key="18">
    <source>
        <dbReference type="Proteomes" id="UP000824260"/>
    </source>
</evidence>
<keyword evidence="4 13" id="KW-0235">DNA replication</keyword>
<dbReference type="GO" id="GO:0004252">
    <property type="term" value="F:serine-type endopeptidase activity"/>
    <property type="evidence" value="ECO:0007669"/>
    <property type="project" value="UniProtKB-UniRule"/>
</dbReference>
<dbReference type="CDD" id="cd06529">
    <property type="entry name" value="S24_LexA-like"/>
    <property type="match status" value="1"/>
</dbReference>
<sequence length="199" mass="22093">MRSAEQNQQKILEFIRSEIETKGYPPSVREICAAVGLKSTSSVHMHLTQLEKQGVIRRDATKPRALELLDSPLSRGRSVPLVGKITAGQPILAVENIEDYLIIPQNLAGHENELFALRVQGESMIEAGILDGDIVVVNSQDQAENGDIVVALIEDEATLKRIFYEDGHVRLQPENHAMSPIIVERADVRGKLVALIRRF</sequence>
<comment type="function">
    <text evidence="13">Represses a number of genes involved in the response to DNA damage (SOS response), including recA and lexA. In the presence of single-stranded DNA, RecA interacts with LexA causing an autocatalytic cleavage which disrupts the DNA-binding part of LexA, leading to derepression of the SOS regulon and eventually DNA repair.</text>
</comment>
<evidence type="ECO:0000256" key="10">
    <source>
        <dbReference type="ARBA" id="ARBA00023163"/>
    </source>
</evidence>
<feature type="active site" description="For autocatalytic cleavage activity" evidence="13">
    <location>
        <position position="160"/>
    </location>
</feature>
<dbReference type="InterPro" id="IPR006199">
    <property type="entry name" value="LexA_DNA-bd_dom"/>
</dbReference>
<evidence type="ECO:0000256" key="6">
    <source>
        <dbReference type="ARBA" id="ARBA00022801"/>
    </source>
</evidence>
<dbReference type="FunFam" id="2.10.109.10:FF:000001">
    <property type="entry name" value="LexA repressor"/>
    <property type="match status" value="1"/>
</dbReference>
<gene>
    <name evidence="13 17" type="primary">lexA</name>
    <name evidence="17" type="ORF">IAA52_08635</name>
</gene>
<reference evidence="17" key="1">
    <citation type="submission" date="2020-10" db="EMBL/GenBank/DDBJ databases">
        <authorList>
            <person name="Gilroy R."/>
        </authorList>
    </citation>
    <scope>NUCLEOTIDE SEQUENCE</scope>
    <source>
        <strain evidence="17">ChiSjej6B24-2974</strain>
    </source>
</reference>
<dbReference type="Gene3D" id="2.10.109.10">
    <property type="entry name" value="Umud Fragment, subunit A"/>
    <property type="match status" value="1"/>
</dbReference>
<feature type="DNA-binding region" description="H-T-H motif" evidence="13">
    <location>
        <begin position="28"/>
        <end position="48"/>
    </location>
</feature>
<evidence type="ECO:0000256" key="2">
    <source>
        <dbReference type="ARBA" id="ARBA00011738"/>
    </source>
</evidence>
<evidence type="ECO:0000256" key="11">
    <source>
        <dbReference type="ARBA" id="ARBA00023204"/>
    </source>
</evidence>
<dbReference type="InterPro" id="IPR036286">
    <property type="entry name" value="LexA/Signal_pep-like_sf"/>
</dbReference>
<dbReference type="AlphaFoldDB" id="A0A9D0ZMV7"/>
<evidence type="ECO:0000256" key="13">
    <source>
        <dbReference type="HAMAP-Rule" id="MF_00015"/>
    </source>
</evidence>
<dbReference type="HAMAP" id="MF_00015">
    <property type="entry name" value="LexA"/>
    <property type="match status" value="1"/>
</dbReference>
<evidence type="ECO:0000259" key="15">
    <source>
        <dbReference type="Pfam" id="PF00717"/>
    </source>
</evidence>
<feature type="active site" description="For autocatalytic cleavage activity" evidence="13">
    <location>
        <position position="123"/>
    </location>
</feature>
<dbReference type="Pfam" id="PF00717">
    <property type="entry name" value="Peptidase_S24"/>
    <property type="match status" value="1"/>
</dbReference>
<dbReference type="InterPro" id="IPR015927">
    <property type="entry name" value="Peptidase_S24_S26A/B/C"/>
</dbReference>
<protein>
    <recommendedName>
        <fullName evidence="13">LexA repressor</fullName>
        <ecNumber evidence="13">3.4.21.88</ecNumber>
    </recommendedName>
</protein>
<evidence type="ECO:0000256" key="9">
    <source>
        <dbReference type="ARBA" id="ARBA00023125"/>
    </source>
</evidence>
<dbReference type="PRINTS" id="PR00726">
    <property type="entry name" value="LEXASERPTASE"/>
</dbReference>
<keyword evidence="12 13" id="KW-0742">SOS response</keyword>
<accession>A0A9D0ZMV7</accession>
<dbReference type="InterPro" id="IPR006197">
    <property type="entry name" value="Peptidase_S24_LexA"/>
</dbReference>
<dbReference type="Gene3D" id="1.10.10.10">
    <property type="entry name" value="Winged helix-like DNA-binding domain superfamily/Winged helix DNA-binding domain"/>
    <property type="match status" value="1"/>
</dbReference>
<comment type="subunit">
    <text evidence="2 13">Homodimer.</text>
</comment>
<dbReference type="PANTHER" id="PTHR33516">
    <property type="entry name" value="LEXA REPRESSOR"/>
    <property type="match status" value="1"/>
</dbReference>
<dbReference type="InterPro" id="IPR006200">
    <property type="entry name" value="LexA"/>
</dbReference>
<dbReference type="PANTHER" id="PTHR33516:SF2">
    <property type="entry name" value="LEXA REPRESSOR-RELATED"/>
    <property type="match status" value="1"/>
</dbReference>
<dbReference type="GO" id="GO:0045892">
    <property type="term" value="P:negative regulation of DNA-templated transcription"/>
    <property type="evidence" value="ECO:0007669"/>
    <property type="project" value="UniProtKB-UniRule"/>
</dbReference>
<comment type="catalytic activity">
    <reaction evidence="13">
        <text>Hydrolysis of Ala-|-Gly bond in repressor LexA.</text>
        <dbReference type="EC" id="3.4.21.88"/>
    </reaction>
</comment>
<evidence type="ECO:0000259" key="16">
    <source>
        <dbReference type="Pfam" id="PF01726"/>
    </source>
</evidence>
<feature type="domain" description="Peptidase S24/S26A/S26B/S26C" evidence="15">
    <location>
        <begin position="80"/>
        <end position="191"/>
    </location>
</feature>
<dbReference type="InterPro" id="IPR050077">
    <property type="entry name" value="LexA_repressor"/>
</dbReference>
<dbReference type="GO" id="GO:0006508">
    <property type="term" value="P:proteolysis"/>
    <property type="evidence" value="ECO:0007669"/>
    <property type="project" value="InterPro"/>
</dbReference>
<dbReference type="NCBIfam" id="TIGR00498">
    <property type="entry name" value="lexA"/>
    <property type="match status" value="1"/>
</dbReference>
<evidence type="ECO:0000256" key="7">
    <source>
        <dbReference type="ARBA" id="ARBA00022813"/>
    </source>
</evidence>
<dbReference type="InterPro" id="IPR036388">
    <property type="entry name" value="WH-like_DNA-bd_sf"/>
</dbReference>
<feature type="domain" description="LexA repressor DNA-binding" evidence="16">
    <location>
        <begin position="6"/>
        <end position="65"/>
    </location>
</feature>
<feature type="site" description="Cleavage; by autolysis" evidence="13">
    <location>
        <begin position="87"/>
        <end position="88"/>
    </location>
</feature>
<dbReference type="EMBL" id="DVFZ01000085">
    <property type="protein sequence ID" value="HIQ83156.1"/>
    <property type="molecule type" value="Genomic_DNA"/>
</dbReference>
<dbReference type="InterPro" id="IPR039418">
    <property type="entry name" value="LexA-like"/>
</dbReference>
<dbReference type="EC" id="3.4.21.88" evidence="13"/>
<evidence type="ECO:0000256" key="14">
    <source>
        <dbReference type="RuleBase" id="RU003991"/>
    </source>
</evidence>
<name>A0A9D0ZMV7_9FIRM</name>
<keyword evidence="5 13" id="KW-0227">DNA damage</keyword>
<reference evidence="17" key="2">
    <citation type="journal article" date="2021" name="PeerJ">
        <title>Extensive microbial diversity within the chicken gut microbiome revealed by metagenomics and culture.</title>
        <authorList>
            <person name="Gilroy R."/>
            <person name="Ravi A."/>
            <person name="Getino M."/>
            <person name="Pursley I."/>
            <person name="Horton D.L."/>
            <person name="Alikhan N.F."/>
            <person name="Baker D."/>
            <person name="Gharbi K."/>
            <person name="Hall N."/>
            <person name="Watson M."/>
            <person name="Adriaenssens E.M."/>
            <person name="Foster-Nyarko E."/>
            <person name="Jarju S."/>
            <person name="Secka A."/>
            <person name="Antonio M."/>
            <person name="Oren A."/>
            <person name="Chaudhuri R.R."/>
            <person name="La Ragione R."/>
            <person name="Hildebrand F."/>
            <person name="Pallen M.J."/>
        </authorList>
    </citation>
    <scope>NUCLEOTIDE SEQUENCE</scope>
    <source>
        <strain evidence="17">ChiSjej6B24-2974</strain>
    </source>
</reference>
<evidence type="ECO:0000256" key="1">
    <source>
        <dbReference type="ARBA" id="ARBA00007484"/>
    </source>
</evidence>
<organism evidence="17 18">
    <name type="scientific">Candidatus Pullichristensenella stercorigallinarum</name>
    <dbReference type="NCBI Taxonomy" id="2840909"/>
    <lineage>
        <taxon>Bacteria</taxon>
        <taxon>Bacillati</taxon>
        <taxon>Bacillota</taxon>
        <taxon>Clostridia</taxon>
        <taxon>Candidatus Pullichristensenella</taxon>
    </lineage>
</organism>
<dbReference type="Proteomes" id="UP000824260">
    <property type="component" value="Unassembled WGS sequence"/>
</dbReference>
<keyword evidence="7 13" id="KW-0068">Autocatalytic cleavage</keyword>
<dbReference type="Pfam" id="PF01726">
    <property type="entry name" value="LexA_DNA_bind"/>
    <property type="match status" value="1"/>
</dbReference>
<dbReference type="FunFam" id="1.10.10.10:FF:000009">
    <property type="entry name" value="LexA repressor"/>
    <property type="match status" value="1"/>
</dbReference>